<proteinExistence type="predicted"/>
<dbReference type="EMBL" id="AAWS01000005">
    <property type="protein sequence ID" value="EAY30841.1"/>
    <property type="molecule type" value="Genomic_DNA"/>
</dbReference>
<evidence type="ECO:0000313" key="2">
    <source>
        <dbReference type="Proteomes" id="UP000004095"/>
    </source>
</evidence>
<sequence length="38" mass="4616">MVRTRNRGEDGIFSKNMDKVDNYDFKKNIIPFYPYQTN</sequence>
<name>A1ZFR7_MICM2</name>
<keyword evidence="2" id="KW-1185">Reference proteome</keyword>
<organism evidence="1 2">
    <name type="scientific">Microscilla marina ATCC 23134</name>
    <dbReference type="NCBI Taxonomy" id="313606"/>
    <lineage>
        <taxon>Bacteria</taxon>
        <taxon>Pseudomonadati</taxon>
        <taxon>Bacteroidota</taxon>
        <taxon>Cytophagia</taxon>
        <taxon>Cytophagales</taxon>
        <taxon>Microscillaceae</taxon>
        <taxon>Microscilla</taxon>
    </lineage>
</organism>
<protein>
    <submittedName>
        <fullName evidence="1">Uncharacterized protein</fullName>
    </submittedName>
</protein>
<dbReference type="Proteomes" id="UP000004095">
    <property type="component" value="Unassembled WGS sequence"/>
</dbReference>
<gene>
    <name evidence="1" type="ORF">M23134_01165</name>
</gene>
<evidence type="ECO:0000313" key="1">
    <source>
        <dbReference type="EMBL" id="EAY30841.1"/>
    </source>
</evidence>
<reference evidence="1 2" key="1">
    <citation type="submission" date="2007-01" db="EMBL/GenBank/DDBJ databases">
        <authorList>
            <person name="Haygood M."/>
            <person name="Podell S."/>
            <person name="Anderson C."/>
            <person name="Hopkinson B."/>
            <person name="Roe K."/>
            <person name="Barbeau K."/>
            <person name="Gaasterland T."/>
            <person name="Ferriera S."/>
            <person name="Johnson J."/>
            <person name="Kravitz S."/>
            <person name="Beeson K."/>
            <person name="Sutton G."/>
            <person name="Rogers Y.-H."/>
            <person name="Friedman R."/>
            <person name="Frazier M."/>
            <person name="Venter J.C."/>
        </authorList>
    </citation>
    <scope>NUCLEOTIDE SEQUENCE [LARGE SCALE GENOMIC DNA]</scope>
    <source>
        <strain evidence="1 2">ATCC 23134</strain>
    </source>
</reference>
<accession>A1ZFR7</accession>
<comment type="caution">
    <text evidence="1">The sequence shown here is derived from an EMBL/GenBank/DDBJ whole genome shotgun (WGS) entry which is preliminary data.</text>
</comment>
<dbReference type="AlphaFoldDB" id="A1ZFR7"/>